<keyword evidence="1" id="KW-0812">Transmembrane</keyword>
<dbReference type="STRING" id="324925.Ppha_1674"/>
<dbReference type="EMBL" id="CP001110">
    <property type="protein sequence ID" value="ACF43910.1"/>
    <property type="molecule type" value="Genomic_DNA"/>
</dbReference>
<evidence type="ECO:0000313" key="2">
    <source>
        <dbReference type="EMBL" id="ACF43910.1"/>
    </source>
</evidence>
<accession>B4SAW4</accession>
<evidence type="ECO:0000313" key="3">
    <source>
        <dbReference type="Proteomes" id="UP000002724"/>
    </source>
</evidence>
<dbReference type="KEGG" id="pph:Ppha_1674"/>
<dbReference type="Proteomes" id="UP000002724">
    <property type="component" value="Chromosome"/>
</dbReference>
<organism evidence="2 3">
    <name type="scientific">Pelodictyon phaeoclathratiforme (strain DSM 5477 / BU-1)</name>
    <dbReference type="NCBI Taxonomy" id="324925"/>
    <lineage>
        <taxon>Bacteria</taxon>
        <taxon>Pseudomonadati</taxon>
        <taxon>Chlorobiota</taxon>
        <taxon>Chlorobiia</taxon>
        <taxon>Chlorobiales</taxon>
        <taxon>Chlorobiaceae</taxon>
        <taxon>Chlorobium/Pelodictyon group</taxon>
        <taxon>Pelodictyon</taxon>
    </lineage>
</organism>
<feature type="transmembrane region" description="Helical" evidence="1">
    <location>
        <begin position="49"/>
        <end position="71"/>
    </location>
</feature>
<gene>
    <name evidence="2" type="ordered locus">Ppha_1674</name>
</gene>
<dbReference type="HOGENOM" id="CLU_135455_1_0_10"/>
<sequence length="132" mass="14731" precursor="true">MRFFVNQTPSLLICRLALAFSWVYQGAVPKIACQSKGEIDLLGHLIPVYQWACEAVFWIGAAEILFGLFLLVARSQWVFLLNIAALTGLLLFVALFEPELFTLPFNPLTLNISLLALSAIALLELKKLNHLT</sequence>
<keyword evidence="1" id="KW-1133">Transmembrane helix</keyword>
<dbReference type="InterPro" id="IPR025695">
    <property type="entry name" value="DoxX-like"/>
</dbReference>
<keyword evidence="3" id="KW-1185">Reference proteome</keyword>
<dbReference type="AlphaFoldDB" id="B4SAW4"/>
<dbReference type="eggNOG" id="ENOG50333P5">
    <property type="taxonomic scope" value="Bacteria"/>
</dbReference>
<reference evidence="2 3" key="1">
    <citation type="submission" date="2008-06" db="EMBL/GenBank/DDBJ databases">
        <title>Complete sequence of Pelodictyon phaeoclathratiforme BU-1.</title>
        <authorList>
            <consortium name="US DOE Joint Genome Institute"/>
            <person name="Lucas S."/>
            <person name="Copeland A."/>
            <person name="Lapidus A."/>
            <person name="Glavina del Rio T."/>
            <person name="Dalin E."/>
            <person name="Tice H."/>
            <person name="Bruce D."/>
            <person name="Goodwin L."/>
            <person name="Pitluck S."/>
            <person name="Schmutz J."/>
            <person name="Larimer F."/>
            <person name="Land M."/>
            <person name="Hauser L."/>
            <person name="Kyrpides N."/>
            <person name="Mikhailova N."/>
            <person name="Liu Z."/>
            <person name="Li T."/>
            <person name="Zhao F."/>
            <person name="Overmann J."/>
            <person name="Bryant D.A."/>
            <person name="Richardson P."/>
        </authorList>
    </citation>
    <scope>NUCLEOTIDE SEQUENCE [LARGE SCALE GENOMIC DNA]</scope>
    <source>
        <strain evidence="3">DSM 5477 / BU-1</strain>
    </source>
</reference>
<evidence type="ECO:0000256" key="1">
    <source>
        <dbReference type="SAM" id="Phobius"/>
    </source>
</evidence>
<evidence type="ECO:0008006" key="4">
    <source>
        <dbReference type="Google" id="ProtNLM"/>
    </source>
</evidence>
<proteinExistence type="predicted"/>
<protein>
    <recommendedName>
        <fullName evidence="4">DoxX family protein</fullName>
    </recommendedName>
</protein>
<dbReference type="RefSeq" id="WP_012508397.1">
    <property type="nucleotide sequence ID" value="NC_011060.1"/>
</dbReference>
<feature type="transmembrane region" description="Helical" evidence="1">
    <location>
        <begin position="108"/>
        <end position="125"/>
    </location>
</feature>
<feature type="transmembrane region" description="Helical" evidence="1">
    <location>
        <begin position="78"/>
        <end position="96"/>
    </location>
</feature>
<dbReference type="OrthoDB" id="6199084at2"/>
<keyword evidence="1" id="KW-0472">Membrane</keyword>
<dbReference type="Pfam" id="PF13781">
    <property type="entry name" value="DoxX_3"/>
    <property type="match status" value="1"/>
</dbReference>
<name>B4SAW4_PELPB</name>